<dbReference type="WBParaSite" id="SVE_1885900.1">
    <property type="protein sequence ID" value="SVE_1885900.1"/>
    <property type="gene ID" value="SVE_1885900"/>
</dbReference>
<keyword evidence="1" id="KW-1185">Reference proteome</keyword>
<protein>
    <submittedName>
        <fullName evidence="2">Uncharacterized protein</fullName>
    </submittedName>
</protein>
<reference evidence="1" key="1">
    <citation type="submission" date="2014-07" db="EMBL/GenBank/DDBJ databases">
        <authorList>
            <person name="Martin A.A"/>
            <person name="De Silva N."/>
        </authorList>
    </citation>
    <scope>NUCLEOTIDE SEQUENCE</scope>
</reference>
<evidence type="ECO:0000313" key="2">
    <source>
        <dbReference type="WBParaSite" id="SVE_1885900.1"/>
    </source>
</evidence>
<name>A0A0K0G2B3_STRVS</name>
<evidence type="ECO:0000313" key="1">
    <source>
        <dbReference type="Proteomes" id="UP000035680"/>
    </source>
</evidence>
<proteinExistence type="predicted"/>
<organism evidence="1 2">
    <name type="scientific">Strongyloides venezuelensis</name>
    <name type="common">Threadworm</name>
    <dbReference type="NCBI Taxonomy" id="75913"/>
    <lineage>
        <taxon>Eukaryota</taxon>
        <taxon>Metazoa</taxon>
        <taxon>Ecdysozoa</taxon>
        <taxon>Nematoda</taxon>
        <taxon>Chromadorea</taxon>
        <taxon>Rhabditida</taxon>
        <taxon>Tylenchina</taxon>
        <taxon>Panagrolaimomorpha</taxon>
        <taxon>Strongyloidoidea</taxon>
        <taxon>Strongyloididae</taxon>
        <taxon>Strongyloides</taxon>
    </lineage>
</organism>
<reference evidence="2" key="2">
    <citation type="submission" date="2015-08" db="UniProtKB">
        <authorList>
            <consortium name="WormBaseParasite"/>
        </authorList>
    </citation>
    <scope>IDENTIFICATION</scope>
</reference>
<dbReference type="Proteomes" id="UP000035680">
    <property type="component" value="Unassembled WGS sequence"/>
</dbReference>
<dbReference type="AlphaFoldDB" id="A0A0K0G2B3"/>
<accession>A0A0K0G2B3</accession>
<sequence length="69" mass="7953">MKLLLVGNYFINLTSEKVILESWSSESTIPYRLFKISRTGIVKVHFSGSSSHLEQSGIVFHYLYKKCLK</sequence>